<dbReference type="AlphaFoldDB" id="A0A1M6I2L4"/>
<reference evidence="2 3" key="1">
    <citation type="submission" date="2016-11" db="EMBL/GenBank/DDBJ databases">
        <authorList>
            <person name="Jaros S."/>
            <person name="Januszkiewicz K."/>
            <person name="Wedrychowicz H."/>
        </authorList>
    </citation>
    <scope>NUCLEOTIDE SEQUENCE [LARGE SCALE GENOMIC DNA]</scope>
    <source>
        <strain evidence="2 3">DSM 21074</strain>
    </source>
</reference>
<accession>A0A1M6I2L4</accession>
<name>A0A1M6I2L4_9BACT</name>
<keyword evidence="3" id="KW-1185">Reference proteome</keyword>
<evidence type="ECO:0000313" key="3">
    <source>
        <dbReference type="Proteomes" id="UP000184418"/>
    </source>
</evidence>
<evidence type="ECO:0000313" key="2">
    <source>
        <dbReference type="EMBL" id="SHJ28717.1"/>
    </source>
</evidence>
<protein>
    <submittedName>
        <fullName evidence="2">Uncharacterized protein</fullName>
    </submittedName>
</protein>
<organism evidence="2 3">
    <name type="scientific">Hymenobacter daecheongensis DSM 21074</name>
    <dbReference type="NCBI Taxonomy" id="1121955"/>
    <lineage>
        <taxon>Bacteria</taxon>
        <taxon>Pseudomonadati</taxon>
        <taxon>Bacteroidota</taxon>
        <taxon>Cytophagia</taxon>
        <taxon>Cytophagales</taxon>
        <taxon>Hymenobacteraceae</taxon>
        <taxon>Hymenobacter</taxon>
    </lineage>
</organism>
<dbReference type="Proteomes" id="UP000184418">
    <property type="component" value="Unassembled WGS sequence"/>
</dbReference>
<feature type="region of interest" description="Disordered" evidence="1">
    <location>
        <begin position="225"/>
        <end position="254"/>
    </location>
</feature>
<gene>
    <name evidence="2" type="ORF">SAMN02745146_2765</name>
</gene>
<sequence length="254" mass="28639">MIDSFVSPEIISQVDFDRHAAKWQQIITSRHHHHLQRCFHTAEDARMQYVRFPMQHIAWLVSTVGIHHIEARFLVMSEDEESPRFALALYAADARGLRISAYYLSAPQIAATAPTPPLHALTDPGAGAEQVPHYMVKKWLANWRDAPELKPDMFVNSYGPLQGYTFSVGDFMKSLFESQPYGARELWVDLGLHEYYSASLSTQATYTFGLVLRLYQPLLQVQEASDGTADSQSPAAQQSAEPFYDMSTPCPPGF</sequence>
<dbReference type="EMBL" id="FQYN01000005">
    <property type="protein sequence ID" value="SHJ28717.1"/>
    <property type="molecule type" value="Genomic_DNA"/>
</dbReference>
<evidence type="ECO:0000256" key="1">
    <source>
        <dbReference type="SAM" id="MobiDB-lite"/>
    </source>
</evidence>
<feature type="compositionally biased region" description="Low complexity" evidence="1">
    <location>
        <begin position="231"/>
        <end position="240"/>
    </location>
</feature>
<dbReference type="STRING" id="1121955.SAMN02745146_2765"/>
<proteinExistence type="predicted"/>